<keyword evidence="1" id="KW-0808">Transferase</keyword>
<dbReference type="Gene3D" id="1.10.510.10">
    <property type="entry name" value="Transferase(Phosphotransferase) domain 1"/>
    <property type="match status" value="2"/>
</dbReference>
<dbReference type="InterPro" id="IPR051681">
    <property type="entry name" value="Ser/Thr_Kinases-Pseudokinases"/>
</dbReference>
<dbReference type="PROSITE" id="PS00108">
    <property type="entry name" value="PROTEIN_KINASE_ST"/>
    <property type="match status" value="2"/>
</dbReference>
<keyword evidence="8" id="KW-1185">Reference proteome</keyword>
<evidence type="ECO:0000256" key="4">
    <source>
        <dbReference type="ARBA" id="ARBA00022840"/>
    </source>
</evidence>
<dbReference type="EMBL" id="CAJHUC010000860">
    <property type="protein sequence ID" value="CAD7698621.1"/>
    <property type="molecule type" value="Genomic_DNA"/>
</dbReference>
<feature type="domain" description="Protein kinase" evidence="6">
    <location>
        <begin position="462"/>
        <end position="722"/>
    </location>
</feature>
<dbReference type="InterPro" id="IPR009003">
    <property type="entry name" value="Peptidase_S1_PA"/>
</dbReference>
<reference evidence="7" key="1">
    <citation type="submission" date="2020-12" db="EMBL/GenBank/DDBJ databases">
        <authorList>
            <person name="Iha C."/>
        </authorList>
    </citation>
    <scope>NUCLEOTIDE SEQUENCE</scope>
</reference>
<dbReference type="InterPro" id="IPR000719">
    <property type="entry name" value="Prot_kinase_dom"/>
</dbReference>
<organism evidence="7 8">
    <name type="scientific">Ostreobium quekettii</name>
    <dbReference type="NCBI Taxonomy" id="121088"/>
    <lineage>
        <taxon>Eukaryota</taxon>
        <taxon>Viridiplantae</taxon>
        <taxon>Chlorophyta</taxon>
        <taxon>core chlorophytes</taxon>
        <taxon>Ulvophyceae</taxon>
        <taxon>TCBD clade</taxon>
        <taxon>Bryopsidales</taxon>
        <taxon>Ostreobineae</taxon>
        <taxon>Ostreobiaceae</taxon>
        <taxon>Ostreobium</taxon>
    </lineage>
</organism>
<dbReference type="PANTHER" id="PTHR44329">
    <property type="entry name" value="SERINE/THREONINE-PROTEIN KINASE TNNI3K-RELATED"/>
    <property type="match status" value="1"/>
</dbReference>
<dbReference type="SUPFAM" id="SSF56112">
    <property type="entry name" value="Protein kinase-like (PK-like)"/>
    <property type="match status" value="2"/>
</dbReference>
<keyword evidence="2" id="KW-0547">Nucleotide-binding</keyword>
<dbReference type="Proteomes" id="UP000708148">
    <property type="component" value="Unassembled WGS sequence"/>
</dbReference>
<dbReference type="InterPro" id="IPR043504">
    <property type="entry name" value="Peptidase_S1_PA_chymotrypsin"/>
</dbReference>
<evidence type="ECO:0000313" key="7">
    <source>
        <dbReference type="EMBL" id="CAD7698621.1"/>
    </source>
</evidence>
<dbReference type="GO" id="GO:0005524">
    <property type="term" value="F:ATP binding"/>
    <property type="evidence" value="ECO:0007669"/>
    <property type="project" value="UniProtKB-KW"/>
</dbReference>
<dbReference type="Gene3D" id="2.40.10.10">
    <property type="entry name" value="Trypsin-like serine proteases"/>
    <property type="match status" value="1"/>
</dbReference>
<dbReference type="OrthoDB" id="1335080at2759"/>
<proteinExistence type="predicted"/>
<dbReference type="PANTHER" id="PTHR44329:SF288">
    <property type="entry name" value="MITOGEN-ACTIVATED PROTEIN KINASE KINASE KINASE 20"/>
    <property type="match status" value="1"/>
</dbReference>
<name>A0A8S1IUN8_9CHLO</name>
<evidence type="ECO:0000256" key="2">
    <source>
        <dbReference type="ARBA" id="ARBA00022741"/>
    </source>
</evidence>
<feature type="domain" description="Protein kinase" evidence="6">
    <location>
        <begin position="906"/>
        <end position="1168"/>
    </location>
</feature>
<keyword evidence="5" id="KW-0472">Membrane</keyword>
<sequence>MCVCVCVCFFVDLRGNESTQAKRQQWQDVEAGRHSYLAALLSDEGEFVCGATYLRPGFLVSTHHCIMQIGPNPKVALGFTGIDEKGNVMATQICHAEYNIEHPEHPAKGNTDPTLGVDTVLLKLPSWVGLVKEEPPMTAHPTHDIYIAQSLIGFRLAPPHPHTRRRAIQAARFQIANTLMQQGSAEFLWVHTECVPGPDTSLSDPVHRGFPQFDLIAVEVIFSTYYFGVDATGAVRVMKMVEWINEERLPLAAVLCMLLLVVITGMATMWSIISCRLMHAAQHQHQSHGNVPDKPQYILVDGIYQQPKYNHKMMEFLEKQLAEGKRLKPPQGAPEDSVRQWTHALEMGSRLIRKHKEPFDLRTYYKSTDVKEIVDEICKMLRETNWNWNRNDSANVETVDIAEKVPDECLEADSENLSHLLAYTLDVDQKGTDTDVPHEWKNVKREHLEQMKELDLVDEDEISEKKERGRGSGSIVYESKWRNLPVAVKACRHLELIGWDIEKLAEFMKDVLRHLSLKSLYVGELHAITKKSRWLVMELADKDLKTFCQDNKVLSWSMKRNLIQQAAECMRYMHSQAPPLVHSDVKTSNFLVFGAKPKVKIADFGLTREVTGTMNMSVRNRRGTLVYMAPEIFEDKAPTLASDVYSLGMVMYEVVTGRQLYGIREADQLQRTPYITKQKLDGKEPCKVHLTDCPMEMVELMQACCQLDLAKRPKMDVVCMWLDQLPDVVPRKIIKDLHSIIDLASQQWRHVRYNRGILHFLSKQMECLKALTDLPRDIPMETWIKMKRDLESGENLIRRHACPFDLQRFYAIDEAKSAVETICVKLQDSVHLLDTSMAMGIAHVVPDANICADRSLLESRLRFVLFDEQVMWTDMEIEEEWYEVRRRHKESLAKVTMIADEEIDLDSGAQEIGMGGEGCVWRVQWGGKMVAAKHVSQKGRSPKIERLARAFTEAALSASLLHDHITRLLAMTKSGCTMVMELAEGNLVTWYRHNIKASCWSRIKLMHQAARGLAHVHRQPEELVHCDVKSANFLVFEDGLDGDPVVKLCDFGIATTQQPDLTTTLRQQPRTTLYCAPEIYVQKHHTQKSDVFSFGVVMCELAAQRSPYMEAEGLNHAVMRMKNDEELPCPIPDDCHKGLKPLIEQCLKCDSGERPSMDDVMEKLEKILQDCVPELQTPASSAARDVGV</sequence>
<accession>A0A8S1IUN8</accession>
<dbReference type="Pfam" id="PF00069">
    <property type="entry name" value="Pkinase"/>
    <property type="match status" value="2"/>
</dbReference>
<dbReference type="SMART" id="SM00220">
    <property type="entry name" value="S_TKc"/>
    <property type="match status" value="2"/>
</dbReference>
<keyword evidence="5" id="KW-0812">Transmembrane</keyword>
<evidence type="ECO:0000259" key="6">
    <source>
        <dbReference type="PROSITE" id="PS50011"/>
    </source>
</evidence>
<feature type="transmembrane region" description="Helical" evidence="5">
    <location>
        <begin position="249"/>
        <end position="273"/>
    </location>
</feature>
<evidence type="ECO:0000313" key="8">
    <source>
        <dbReference type="Proteomes" id="UP000708148"/>
    </source>
</evidence>
<gene>
    <name evidence="7" type="ORF">OSTQU699_LOCUS3982</name>
</gene>
<evidence type="ECO:0000256" key="3">
    <source>
        <dbReference type="ARBA" id="ARBA00022777"/>
    </source>
</evidence>
<dbReference type="PROSITE" id="PS50011">
    <property type="entry name" value="PROTEIN_KINASE_DOM"/>
    <property type="match status" value="2"/>
</dbReference>
<keyword evidence="3" id="KW-0418">Kinase</keyword>
<keyword evidence="4" id="KW-0067">ATP-binding</keyword>
<protein>
    <recommendedName>
        <fullName evidence="6">Protein kinase domain-containing protein</fullName>
    </recommendedName>
</protein>
<dbReference type="InterPro" id="IPR011009">
    <property type="entry name" value="Kinase-like_dom_sf"/>
</dbReference>
<comment type="caution">
    <text evidence="7">The sequence shown here is derived from an EMBL/GenBank/DDBJ whole genome shotgun (WGS) entry which is preliminary data.</text>
</comment>
<dbReference type="AlphaFoldDB" id="A0A8S1IUN8"/>
<dbReference type="SUPFAM" id="SSF50494">
    <property type="entry name" value="Trypsin-like serine proteases"/>
    <property type="match status" value="1"/>
</dbReference>
<keyword evidence="5" id="KW-1133">Transmembrane helix</keyword>
<evidence type="ECO:0000256" key="5">
    <source>
        <dbReference type="SAM" id="Phobius"/>
    </source>
</evidence>
<evidence type="ECO:0000256" key="1">
    <source>
        <dbReference type="ARBA" id="ARBA00022679"/>
    </source>
</evidence>
<dbReference type="GO" id="GO:0004674">
    <property type="term" value="F:protein serine/threonine kinase activity"/>
    <property type="evidence" value="ECO:0007669"/>
    <property type="project" value="TreeGrafter"/>
</dbReference>
<dbReference type="InterPro" id="IPR008271">
    <property type="entry name" value="Ser/Thr_kinase_AS"/>
</dbReference>
<dbReference type="Gene3D" id="3.30.200.20">
    <property type="entry name" value="Phosphorylase Kinase, domain 1"/>
    <property type="match status" value="1"/>
</dbReference>